<accession>A0A9P5ZLB2</accession>
<protein>
    <submittedName>
        <fullName evidence="2">Uncharacterized protein</fullName>
    </submittedName>
</protein>
<evidence type="ECO:0000256" key="1">
    <source>
        <dbReference type="SAM" id="Phobius"/>
    </source>
</evidence>
<sequence length="253" mass="28657">MTHDFLMQTLNVMVLVVVLGPWVVVVACICALRRQGTHHVRHMLRASYIVHRASCTSKLEPIPLVHKYLRTRVLGIVECRSFTRKNAAEKMVCIIRRSNIQLPNIVGKEKGAAITGKRETDAQQRVACRRTECRTEGERKEKGVERRLVEEAGGGACLGPEHGRRPKTCALTLDFMLATRKGRPEPMKRRVLGCKSRVDDWVLILGTCVLGLGVHVREMQSVTLERCKYVIGLDVILRETCWVEMWRCGDGEM</sequence>
<keyword evidence="3" id="KW-1185">Reference proteome</keyword>
<keyword evidence="1" id="KW-0812">Transmembrane</keyword>
<evidence type="ECO:0000313" key="3">
    <source>
        <dbReference type="Proteomes" id="UP000807025"/>
    </source>
</evidence>
<comment type="caution">
    <text evidence="2">The sequence shown here is derived from an EMBL/GenBank/DDBJ whole genome shotgun (WGS) entry which is preliminary data.</text>
</comment>
<organism evidence="2 3">
    <name type="scientific">Pleurotus eryngii</name>
    <name type="common">Boletus of the steppes</name>
    <dbReference type="NCBI Taxonomy" id="5323"/>
    <lineage>
        <taxon>Eukaryota</taxon>
        <taxon>Fungi</taxon>
        <taxon>Dikarya</taxon>
        <taxon>Basidiomycota</taxon>
        <taxon>Agaricomycotina</taxon>
        <taxon>Agaricomycetes</taxon>
        <taxon>Agaricomycetidae</taxon>
        <taxon>Agaricales</taxon>
        <taxon>Pleurotineae</taxon>
        <taxon>Pleurotaceae</taxon>
        <taxon>Pleurotus</taxon>
    </lineage>
</organism>
<gene>
    <name evidence="2" type="ORF">BDN71DRAFT_425154</name>
</gene>
<dbReference type="AlphaFoldDB" id="A0A9P5ZLB2"/>
<dbReference type="Proteomes" id="UP000807025">
    <property type="component" value="Unassembled WGS sequence"/>
</dbReference>
<reference evidence="2" key="1">
    <citation type="submission" date="2020-11" db="EMBL/GenBank/DDBJ databases">
        <authorList>
            <consortium name="DOE Joint Genome Institute"/>
            <person name="Ahrendt S."/>
            <person name="Riley R."/>
            <person name="Andreopoulos W."/>
            <person name="Labutti K."/>
            <person name="Pangilinan J."/>
            <person name="Ruiz-Duenas F.J."/>
            <person name="Barrasa J.M."/>
            <person name="Sanchez-Garcia M."/>
            <person name="Camarero S."/>
            <person name="Miyauchi S."/>
            <person name="Serrano A."/>
            <person name="Linde D."/>
            <person name="Babiker R."/>
            <person name="Drula E."/>
            <person name="Ayuso-Fernandez I."/>
            <person name="Pacheco R."/>
            <person name="Padilla G."/>
            <person name="Ferreira P."/>
            <person name="Barriuso J."/>
            <person name="Kellner H."/>
            <person name="Castanera R."/>
            <person name="Alfaro M."/>
            <person name="Ramirez L."/>
            <person name="Pisabarro A.G."/>
            <person name="Kuo A."/>
            <person name="Tritt A."/>
            <person name="Lipzen A."/>
            <person name="He G."/>
            <person name="Yan M."/>
            <person name="Ng V."/>
            <person name="Cullen D."/>
            <person name="Martin F."/>
            <person name="Rosso M.-N."/>
            <person name="Henrissat B."/>
            <person name="Hibbett D."/>
            <person name="Martinez A.T."/>
            <person name="Grigoriev I.V."/>
        </authorList>
    </citation>
    <scope>NUCLEOTIDE SEQUENCE</scope>
    <source>
        <strain evidence="2">ATCC 90797</strain>
    </source>
</reference>
<keyword evidence="1" id="KW-1133">Transmembrane helix</keyword>
<proteinExistence type="predicted"/>
<name>A0A9P5ZLB2_PLEER</name>
<keyword evidence="1" id="KW-0472">Membrane</keyword>
<feature type="transmembrane region" description="Helical" evidence="1">
    <location>
        <begin position="12"/>
        <end position="32"/>
    </location>
</feature>
<dbReference type="EMBL" id="MU154701">
    <property type="protein sequence ID" value="KAF9488700.1"/>
    <property type="molecule type" value="Genomic_DNA"/>
</dbReference>
<evidence type="ECO:0000313" key="2">
    <source>
        <dbReference type="EMBL" id="KAF9488700.1"/>
    </source>
</evidence>